<dbReference type="SMART" id="SM00642">
    <property type="entry name" value="Aamy"/>
    <property type="match status" value="1"/>
</dbReference>
<dbReference type="EMBL" id="DXBO01000133">
    <property type="protein sequence ID" value="HIZ48855.1"/>
    <property type="molecule type" value="Genomic_DNA"/>
</dbReference>
<gene>
    <name evidence="2" type="ORF">H9810_09060</name>
</gene>
<dbReference type="PANTHER" id="PTHR10357:SF213">
    <property type="entry name" value="ALPHA AMYLASE CATALYTIC REGION"/>
    <property type="match status" value="1"/>
</dbReference>
<dbReference type="Gene3D" id="3.90.400.10">
    <property type="entry name" value="Oligo-1,6-glucosidase, Domain 2"/>
    <property type="match status" value="1"/>
</dbReference>
<feature type="domain" description="Glycosyl hydrolase family 13 catalytic" evidence="1">
    <location>
        <begin position="71"/>
        <end position="523"/>
    </location>
</feature>
<dbReference type="InterPro" id="IPR017853">
    <property type="entry name" value="GH"/>
</dbReference>
<sequence>MQEQWEHRLARHKDELEWLFMELYNDRAALDALEAEMFAAYAGRSAELRALDADREKDPDWYRRGSMQGMTMYTDLFAGNLKKLVKKLAYLQQQGVTYLHLMPLLKMPHPYNDGGYAVEDFDTVDPSLGTNADLAALTKQLRMAGISLCLDFVMNHTADTHPWALRAKAGDPVYQNYYCCYPDRTIPDLYEQTVPQVFPNTAPGNFTWNEEMQRWVLTTFHPYQWDLNYRNPAVLVEMVKSMLNLANLGVEVLRIDAVPYIWKTLGTTCRNLPQVHTIVRMVRMILECVCPAVIIKGEVVMAPRELAAYYGTPVKPECHMLYNVSVMVNLWAALATRDTRLLKAQLDELNALPEHCWFINYLRCHDDIGWGLDEDEERRLGIDPQRHKEYLYRFYDGEYPGSWARGELYNYDPGTGDARSCGTTASLCGVETAVEHKSDAAMDLAVKRILLLHSAVSFCKGTLMLNSGDEIGQLNGWDYKDDPNRADDSRNLHRTVFNWRKAVLRRRPGTLQNRIWQGLAELRTLRSGPCFEPNASVTTWGGDNPAVLAMVRRGGTHRLTGLFNFSEQPQTVHLDSPALLGVDAAIYLKPYEVKFL</sequence>
<comment type="caution">
    <text evidence="2">The sequence shown here is derived from an EMBL/GenBank/DDBJ whole genome shotgun (WGS) entry which is preliminary data.</text>
</comment>
<dbReference type="Gene3D" id="1.10.1740.10">
    <property type="match status" value="1"/>
</dbReference>
<dbReference type="GO" id="GO:0005975">
    <property type="term" value="P:carbohydrate metabolic process"/>
    <property type="evidence" value="ECO:0007669"/>
    <property type="project" value="InterPro"/>
</dbReference>
<evidence type="ECO:0000313" key="3">
    <source>
        <dbReference type="Proteomes" id="UP000824031"/>
    </source>
</evidence>
<dbReference type="CDD" id="cd11324">
    <property type="entry name" value="AmyAc_Amylosucrase"/>
    <property type="match status" value="1"/>
</dbReference>
<reference evidence="2" key="2">
    <citation type="submission" date="2021-04" db="EMBL/GenBank/DDBJ databases">
        <authorList>
            <person name="Gilroy R."/>
        </authorList>
    </citation>
    <scope>NUCLEOTIDE SEQUENCE</scope>
    <source>
        <strain evidence="2">3436</strain>
    </source>
</reference>
<dbReference type="GO" id="GO:0047669">
    <property type="term" value="F:amylosucrase activity"/>
    <property type="evidence" value="ECO:0007669"/>
    <property type="project" value="InterPro"/>
</dbReference>
<dbReference type="Proteomes" id="UP000824031">
    <property type="component" value="Unassembled WGS sequence"/>
</dbReference>
<dbReference type="SUPFAM" id="SSF51445">
    <property type="entry name" value="(Trans)glycosidases"/>
    <property type="match status" value="1"/>
</dbReference>
<dbReference type="Gene3D" id="3.20.20.80">
    <property type="entry name" value="Glycosidases"/>
    <property type="match status" value="1"/>
</dbReference>
<proteinExistence type="predicted"/>
<dbReference type="InterPro" id="IPR044077">
    <property type="entry name" value="Amylosucrase"/>
</dbReference>
<reference evidence="2" key="1">
    <citation type="journal article" date="2021" name="PeerJ">
        <title>Extensive microbial diversity within the chicken gut microbiome revealed by metagenomics and culture.</title>
        <authorList>
            <person name="Gilroy R."/>
            <person name="Ravi A."/>
            <person name="Getino M."/>
            <person name="Pursley I."/>
            <person name="Horton D.L."/>
            <person name="Alikhan N.F."/>
            <person name="Baker D."/>
            <person name="Gharbi K."/>
            <person name="Hall N."/>
            <person name="Watson M."/>
            <person name="Adriaenssens E.M."/>
            <person name="Foster-Nyarko E."/>
            <person name="Jarju S."/>
            <person name="Secka A."/>
            <person name="Antonio M."/>
            <person name="Oren A."/>
            <person name="Chaudhuri R.R."/>
            <person name="La Ragione R."/>
            <person name="Hildebrand F."/>
            <person name="Pallen M.J."/>
        </authorList>
    </citation>
    <scope>NUCLEOTIDE SEQUENCE</scope>
    <source>
        <strain evidence="2">3436</strain>
    </source>
</reference>
<dbReference type="Pfam" id="PF00128">
    <property type="entry name" value="Alpha-amylase"/>
    <property type="match status" value="1"/>
</dbReference>
<dbReference type="InterPro" id="IPR045857">
    <property type="entry name" value="O16G_dom_2"/>
</dbReference>
<protein>
    <submittedName>
        <fullName evidence="2">Alpha-amylase family protein</fullName>
    </submittedName>
</protein>
<accession>A0A9D2F456</accession>
<organism evidence="2 3">
    <name type="scientific">Candidatus Gemmiger excrementavium</name>
    <dbReference type="NCBI Taxonomy" id="2838608"/>
    <lineage>
        <taxon>Bacteria</taxon>
        <taxon>Bacillati</taxon>
        <taxon>Bacillota</taxon>
        <taxon>Clostridia</taxon>
        <taxon>Eubacteriales</taxon>
        <taxon>Gemmiger</taxon>
    </lineage>
</organism>
<evidence type="ECO:0000313" key="2">
    <source>
        <dbReference type="EMBL" id="HIZ48855.1"/>
    </source>
</evidence>
<dbReference type="AlphaFoldDB" id="A0A9D2F456"/>
<name>A0A9D2F456_9FIRM</name>
<dbReference type="PANTHER" id="PTHR10357">
    <property type="entry name" value="ALPHA-AMYLASE FAMILY MEMBER"/>
    <property type="match status" value="1"/>
</dbReference>
<dbReference type="InterPro" id="IPR006047">
    <property type="entry name" value="GH13_cat_dom"/>
</dbReference>
<evidence type="ECO:0000259" key="1">
    <source>
        <dbReference type="SMART" id="SM00642"/>
    </source>
</evidence>